<dbReference type="RefSeq" id="WP_219533711.1">
    <property type="nucleotide sequence ID" value="NZ_JAHKRM010000019.1"/>
</dbReference>
<dbReference type="Proteomes" id="UP001597097">
    <property type="component" value="Unassembled WGS sequence"/>
</dbReference>
<dbReference type="EMBL" id="JBHUCM010000005">
    <property type="protein sequence ID" value="MFD1536227.1"/>
    <property type="molecule type" value="Genomic_DNA"/>
</dbReference>
<accession>A0ABW4G4H1</accession>
<evidence type="ECO:0000313" key="1">
    <source>
        <dbReference type="EMBL" id="MFD1536227.1"/>
    </source>
</evidence>
<evidence type="ECO:0000313" key="2">
    <source>
        <dbReference type="Proteomes" id="UP001597097"/>
    </source>
</evidence>
<reference evidence="2" key="1">
    <citation type="journal article" date="2019" name="Int. J. Syst. Evol. Microbiol.">
        <title>The Global Catalogue of Microorganisms (GCM) 10K type strain sequencing project: providing services to taxonomists for standard genome sequencing and annotation.</title>
        <authorList>
            <consortium name="The Broad Institute Genomics Platform"/>
            <consortium name="The Broad Institute Genome Sequencing Center for Infectious Disease"/>
            <person name="Wu L."/>
            <person name="Ma J."/>
        </authorList>
    </citation>
    <scope>NUCLEOTIDE SEQUENCE [LARGE SCALE GENOMIC DNA]</scope>
    <source>
        <strain evidence="2">CGMCC 1.15399</strain>
    </source>
</reference>
<protein>
    <submittedName>
        <fullName evidence="1">Uncharacterized protein</fullName>
    </submittedName>
</protein>
<sequence>MPPEDAGIRYFRRPWDEDRGDEYASWGTSIYYLSIDDTGTARQQVVMYANGVVLAYDEQHGEDEFGVLTYADLDLEEFAPFEITRQEFSDALVELKPINRRRGE</sequence>
<gene>
    <name evidence="1" type="ORF">ACFSJ0_04220</name>
</gene>
<organism evidence="1 2">
    <name type="scientific">Nonomuraea guangzhouensis</name>
    <dbReference type="NCBI Taxonomy" id="1291555"/>
    <lineage>
        <taxon>Bacteria</taxon>
        <taxon>Bacillati</taxon>
        <taxon>Actinomycetota</taxon>
        <taxon>Actinomycetes</taxon>
        <taxon>Streptosporangiales</taxon>
        <taxon>Streptosporangiaceae</taxon>
        <taxon>Nonomuraea</taxon>
    </lineage>
</organism>
<comment type="caution">
    <text evidence="1">The sequence shown here is derived from an EMBL/GenBank/DDBJ whole genome shotgun (WGS) entry which is preliminary data.</text>
</comment>
<name>A0ABW4G4H1_9ACTN</name>
<keyword evidence="2" id="KW-1185">Reference proteome</keyword>
<proteinExistence type="predicted"/>